<reference evidence="1 2" key="1">
    <citation type="submission" date="2011-03" db="EMBL/GenBank/DDBJ databases">
        <title>The Genome Sequence of Gemella haemolysans M341.</title>
        <authorList>
            <consortium name="The Broad Institute Genome Sequencing Platform"/>
            <consortium name="The Broad Institute Genome Sequencing Center for Infectious Disease"/>
            <person name="Earl A."/>
            <person name="Ward D."/>
            <person name="Feldgarden M."/>
            <person name="Gevers D."/>
            <person name="Sibley C.D."/>
            <person name="Field T.R."/>
            <person name="Grinwis M."/>
            <person name="Eshaghurshan C.S."/>
            <person name="Surette M.G."/>
            <person name="Young S.K."/>
            <person name="Zeng Q."/>
            <person name="Gargeya S."/>
            <person name="Fitzgerald M."/>
            <person name="Haas B."/>
            <person name="Abouelleil A."/>
            <person name="Alvarado L."/>
            <person name="Arachchi H.M."/>
            <person name="Berlin A."/>
            <person name="Brown A."/>
            <person name="Chapman S.B."/>
            <person name="Chen Z."/>
            <person name="Dunbar C."/>
            <person name="Freedman E."/>
            <person name="Gearin G."/>
            <person name="Gellesch M."/>
            <person name="Goldberg J."/>
            <person name="Griggs A."/>
            <person name="Gujja S."/>
            <person name="Heilman E.R."/>
            <person name="Heiman D."/>
            <person name="Howarth C."/>
            <person name="Larson L."/>
            <person name="Lui A."/>
            <person name="MacDonald P.J.P."/>
            <person name="Mehta T."/>
            <person name="Montmayeur A."/>
            <person name="Murphy C."/>
            <person name="Neiman D."/>
            <person name="Pearson M."/>
            <person name="Priest M."/>
            <person name="Roberts A."/>
            <person name="Saif S."/>
            <person name="Shea T."/>
            <person name="Shenoy N."/>
            <person name="Sisk P."/>
            <person name="Stolte C."/>
            <person name="Sykes S."/>
            <person name="White J."/>
            <person name="Yandava C."/>
            <person name="Wortman J."/>
            <person name="Nusbaum C."/>
            <person name="Birren B."/>
        </authorList>
    </citation>
    <scope>NUCLEOTIDE SEQUENCE [LARGE SCALE GENOMIC DNA]</scope>
    <source>
        <strain evidence="1 2">M341</strain>
    </source>
</reference>
<gene>
    <name evidence="1" type="ORF">HMPREF0428_00333</name>
</gene>
<sequence>MKHRKENFLIDNKSCIGYITDAAKYLLIQPVDGHDIEVLDNEVAKIQDNIDKQFSLIAFKIEDWNSELSPWEAPPAFGNKSFGSGAKDTLEFIESRFIPTVKEKYNLDNDIKFILGGYSLAGLFSLWSAYKSNIFSGIAAASPSVWFNGWEEFMNNNTPLSNTIYLSLGDTEEKTKNKVMSAVGDNIRKQEELLKNDKIKTILEWNKGGHFSNSDIRVAKAFIWCIENLG</sequence>
<dbReference type="Pfam" id="PF00756">
    <property type="entry name" value="Esterase"/>
    <property type="match status" value="1"/>
</dbReference>
<organism evidence="1 2">
    <name type="scientific">Gemella haemolysans M341</name>
    <dbReference type="NCBI Taxonomy" id="562981"/>
    <lineage>
        <taxon>Bacteria</taxon>
        <taxon>Bacillati</taxon>
        <taxon>Bacillota</taxon>
        <taxon>Bacilli</taxon>
        <taxon>Bacillales</taxon>
        <taxon>Gemellaceae</taxon>
        <taxon>Gemella</taxon>
    </lineage>
</organism>
<dbReference type="AlphaFoldDB" id="A0AA87DY79"/>
<evidence type="ECO:0008006" key="3">
    <source>
        <dbReference type="Google" id="ProtNLM"/>
    </source>
</evidence>
<dbReference type="Gene3D" id="3.40.50.1820">
    <property type="entry name" value="alpha/beta hydrolase"/>
    <property type="match status" value="1"/>
</dbReference>
<comment type="caution">
    <text evidence="1">The sequence shown here is derived from an EMBL/GenBank/DDBJ whole genome shotgun (WGS) entry which is preliminary data.</text>
</comment>
<proteinExistence type="predicted"/>
<name>A0AA87DY79_9BACL</name>
<evidence type="ECO:0000313" key="2">
    <source>
        <dbReference type="Proteomes" id="UP000004773"/>
    </source>
</evidence>
<dbReference type="InterPro" id="IPR000801">
    <property type="entry name" value="Esterase-like"/>
</dbReference>
<protein>
    <recommendedName>
        <fullName evidence="3">Esterase</fullName>
    </recommendedName>
</protein>
<dbReference type="InterPro" id="IPR029058">
    <property type="entry name" value="AB_hydrolase_fold"/>
</dbReference>
<dbReference type="EMBL" id="ACRO01000003">
    <property type="protein sequence ID" value="EGF87458.1"/>
    <property type="molecule type" value="Genomic_DNA"/>
</dbReference>
<dbReference type="RefSeq" id="WP_003146221.1">
    <property type="nucleotide sequence ID" value="NZ_GL883582.1"/>
</dbReference>
<dbReference type="SUPFAM" id="SSF53474">
    <property type="entry name" value="alpha/beta-Hydrolases"/>
    <property type="match status" value="1"/>
</dbReference>
<dbReference type="Proteomes" id="UP000004773">
    <property type="component" value="Unassembled WGS sequence"/>
</dbReference>
<accession>A0AA87DY79</accession>
<evidence type="ECO:0000313" key="1">
    <source>
        <dbReference type="EMBL" id="EGF87458.1"/>
    </source>
</evidence>